<evidence type="ECO:0000256" key="1">
    <source>
        <dbReference type="ARBA" id="ARBA00022946"/>
    </source>
</evidence>
<proteinExistence type="predicted"/>
<feature type="region of interest" description="Disordered" evidence="2">
    <location>
        <begin position="365"/>
        <end position="390"/>
    </location>
</feature>
<accession>A0AB73B9G3</accession>
<keyword evidence="1" id="KW-0809">Transit peptide</keyword>
<protein>
    <submittedName>
        <fullName evidence="3">Glycine cleavage system protein T</fullName>
    </submittedName>
</protein>
<dbReference type="InterPro" id="IPR027266">
    <property type="entry name" value="TrmE/GcvT-like"/>
</dbReference>
<name>A0AB73B9G3_CORFL</name>
<dbReference type="PIRSF" id="PIRSF006487">
    <property type="entry name" value="GcvT"/>
    <property type="match status" value="1"/>
</dbReference>
<dbReference type="NCBIfam" id="TIGR03317">
    <property type="entry name" value="ygfZ_signature"/>
    <property type="match status" value="1"/>
</dbReference>
<gene>
    <name evidence="3" type="ORF">CFL01nite_18870</name>
</gene>
<dbReference type="PANTHER" id="PTHR22602:SF0">
    <property type="entry name" value="TRANSFERASE CAF17, MITOCHONDRIAL-RELATED"/>
    <property type="match status" value="1"/>
</dbReference>
<dbReference type="AlphaFoldDB" id="A0AB73B9G3"/>
<dbReference type="InterPro" id="IPR045179">
    <property type="entry name" value="YgfZ/GcvT"/>
</dbReference>
<reference evidence="3 4" key="1">
    <citation type="submission" date="2019-06" db="EMBL/GenBank/DDBJ databases">
        <title>Whole genome shotgun sequence of Corynebacterium flavescens NBRC 14136.</title>
        <authorList>
            <person name="Hosoyama A."/>
            <person name="Uohara A."/>
            <person name="Ohji S."/>
            <person name="Ichikawa N."/>
        </authorList>
    </citation>
    <scope>NUCLEOTIDE SEQUENCE [LARGE SCALE GENOMIC DNA]</scope>
    <source>
        <strain evidence="3 4">NBRC 14136</strain>
    </source>
</reference>
<dbReference type="Proteomes" id="UP000315353">
    <property type="component" value="Unassembled WGS sequence"/>
</dbReference>
<dbReference type="Gene3D" id="3.30.1360.120">
    <property type="entry name" value="Probable tRNA modification gtpase trme, domain 1"/>
    <property type="match status" value="2"/>
</dbReference>
<dbReference type="EMBL" id="BJNB01000033">
    <property type="protein sequence ID" value="GEB98392.1"/>
    <property type="molecule type" value="Genomic_DNA"/>
</dbReference>
<comment type="caution">
    <text evidence="3">The sequence shown here is derived from an EMBL/GenBank/DDBJ whole genome shotgun (WGS) entry which is preliminary data.</text>
</comment>
<dbReference type="InterPro" id="IPR017703">
    <property type="entry name" value="YgfZ/GCV_T_CS"/>
</dbReference>
<evidence type="ECO:0000313" key="4">
    <source>
        <dbReference type="Proteomes" id="UP000315353"/>
    </source>
</evidence>
<evidence type="ECO:0000256" key="2">
    <source>
        <dbReference type="SAM" id="MobiDB-lite"/>
    </source>
</evidence>
<evidence type="ECO:0000313" key="3">
    <source>
        <dbReference type="EMBL" id="GEB98392.1"/>
    </source>
</evidence>
<organism evidence="3 4">
    <name type="scientific">Corynebacterium flavescens</name>
    <dbReference type="NCBI Taxonomy" id="28028"/>
    <lineage>
        <taxon>Bacteria</taxon>
        <taxon>Bacillati</taxon>
        <taxon>Actinomycetota</taxon>
        <taxon>Actinomycetes</taxon>
        <taxon>Mycobacteriales</taxon>
        <taxon>Corynebacteriaceae</taxon>
        <taxon>Corynebacterium</taxon>
    </lineage>
</organism>
<dbReference type="GO" id="GO:0016226">
    <property type="term" value="P:iron-sulfur cluster assembly"/>
    <property type="evidence" value="ECO:0007669"/>
    <property type="project" value="TreeGrafter"/>
</dbReference>
<sequence>MLADRATIGFYHVDDRLFSRREFHKFDYALPSVGVSYSSPLLSRAGAAEHQGATFIDAAGVAWHYGDPLVEQRAAHNGTAIVDRSQRRVIAVAGPDAGEFLNNLLSQKLDTVPQGFSAGALDFDIKGHILHQMDLTLHEGTFYLDVPAGQFESLLDYLTKMIFWSKVTVKEADLALLTLLGSQKNSGLPIPASAVYTREVDWQGVPRTDIAVPRASLVDAVSELEEAGGRLVGLMAYTAERVRAREPELAADLDNKAIAHEVPQWIARGQSPAFVHLEKGCYRGQETVARVENLGRSPRVLVLLNLDGSAPSLPAIGDPVELGTRQVGRVGTIVHDFEWGPIALALVKRSALSNPQLHIGDVAASLDPDSVPSDEGPKAGRAAVDRLRGR</sequence>
<dbReference type="SUPFAM" id="SSF103025">
    <property type="entry name" value="Folate-binding domain"/>
    <property type="match status" value="1"/>
</dbReference>
<feature type="compositionally biased region" description="Basic and acidic residues" evidence="2">
    <location>
        <begin position="375"/>
        <end position="390"/>
    </location>
</feature>
<dbReference type="PANTHER" id="PTHR22602">
    <property type="entry name" value="TRANSFERASE CAF17, MITOCHONDRIAL-RELATED"/>
    <property type="match status" value="1"/>
</dbReference>